<feature type="transmembrane region" description="Helical" evidence="7">
    <location>
        <begin position="193"/>
        <end position="218"/>
    </location>
</feature>
<dbReference type="InterPro" id="IPR036259">
    <property type="entry name" value="MFS_trans_sf"/>
</dbReference>
<keyword evidence="3 7" id="KW-0812">Transmembrane</keyword>
<keyword evidence="2" id="KW-0813">Transport</keyword>
<evidence type="ECO:0000256" key="1">
    <source>
        <dbReference type="ARBA" id="ARBA00004141"/>
    </source>
</evidence>
<feature type="transmembrane region" description="Helical" evidence="7">
    <location>
        <begin position="376"/>
        <end position="394"/>
    </location>
</feature>
<evidence type="ECO:0000256" key="3">
    <source>
        <dbReference type="ARBA" id="ARBA00022692"/>
    </source>
</evidence>
<protein>
    <recommendedName>
        <fullName evidence="10">Allantoate permease</fullName>
    </recommendedName>
</protein>
<proteinExistence type="predicted"/>
<feature type="transmembrane region" description="Helical" evidence="7">
    <location>
        <begin position="262"/>
        <end position="283"/>
    </location>
</feature>
<evidence type="ECO:0008006" key="10">
    <source>
        <dbReference type="Google" id="ProtNLM"/>
    </source>
</evidence>
<dbReference type="OrthoDB" id="1935484at2759"/>
<feature type="transmembrane region" description="Helical" evidence="7">
    <location>
        <begin position="432"/>
        <end position="456"/>
    </location>
</feature>
<dbReference type="InterPro" id="IPR011701">
    <property type="entry name" value="MFS"/>
</dbReference>
<keyword evidence="9" id="KW-1185">Reference proteome</keyword>
<evidence type="ECO:0000256" key="6">
    <source>
        <dbReference type="SAM" id="MobiDB-lite"/>
    </source>
</evidence>
<dbReference type="EMBL" id="HE681725">
    <property type="protein sequence ID" value="CCG24984.1"/>
    <property type="molecule type" value="Genomic_DNA"/>
</dbReference>
<comment type="subcellular location">
    <subcellularLocation>
        <location evidence="1">Membrane</location>
        <topology evidence="1">Multi-pass membrane protein</topology>
    </subcellularLocation>
</comment>
<feature type="transmembrane region" description="Helical" evidence="7">
    <location>
        <begin position="468"/>
        <end position="488"/>
    </location>
</feature>
<dbReference type="AlphaFoldDB" id="H8XA07"/>
<dbReference type="GO" id="GO:0022857">
    <property type="term" value="F:transmembrane transporter activity"/>
    <property type="evidence" value="ECO:0007669"/>
    <property type="project" value="InterPro"/>
</dbReference>
<evidence type="ECO:0000256" key="5">
    <source>
        <dbReference type="ARBA" id="ARBA00023136"/>
    </source>
</evidence>
<dbReference type="PANTHER" id="PTHR43791:SF29">
    <property type="entry name" value="MAJOR FACILITATOR SUPERFAMILY (MFS) PROFILE DOMAIN-CONTAINING PROTEIN"/>
    <property type="match status" value="1"/>
</dbReference>
<feature type="compositionally biased region" description="Low complexity" evidence="6">
    <location>
        <begin position="7"/>
        <end position="22"/>
    </location>
</feature>
<feature type="transmembrane region" description="Helical" evidence="7">
    <location>
        <begin position="500"/>
        <end position="523"/>
    </location>
</feature>
<feature type="region of interest" description="Disordered" evidence="6">
    <location>
        <begin position="1"/>
        <end position="22"/>
    </location>
</feature>
<keyword evidence="5 7" id="KW-0472">Membrane</keyword>
<gene>
    <name evidence="8" type="ORF">CORT_0G03060</name>
</gene>
<organism evidence="8 9">
    <name type="scientific">Candida orthopsilosis (strain 90-125)</name>
    <name type="common">Yeast</name>
    <dbReference type="NCBI Taxonomy" id="1136231"/>
    <lineage>
        <taxon>Eukaryota</taxon>
        <taxon>Fungi</taxon>
        <taxon>Dikarya</taxon>
        <taxon>Ascomycota</taxon>
        <taxon>Saccharomycotina</taxon>
        <taxon>Pichiomycetes</taxon>
        <taxon>Debaryomycetaceae</taxon>
        <taxon>Candida/Lodderomyces clade</taxon>
        <taxon>Candida</taxon>
    </lineage>
</organism>
<dbReference type="KEGG" id="cot:CORT_0G03060"/>
<dbReference type="Pfam" id="PF07690">
    <property type="entry name" value="MFS_1"/>
    <property type="match status" value="1"/>
</dbReference>
<dbReference type="GO" id="GO:0016020">
    <property type="term" value="C:membrane"/>
    <property type="evidence" value="ECO:0007669"/>
    <property type="project" value="UniProtKB-SubCell"/>
</dbReference>
<dbReference type="Gene3D" id="1.20.1250.20">
    <property type="entry name" value="MFS general substrate transporter like domains"/>
    <property type="match status" value="2"/>
</dbReference>
<evidence type="ECO:0000313" key="9">
    <source>
        <dbReference type="Proteomes" id="UP000005018"/>
    </source>
</evidence>
<dbReference type="GeneID" id="14542169"/>
<evidence type="ECO:0000256" key="4">
    <source>
        <dbReference type="ARBA" id="ARBA00022989"/>
    </source>
</evidence>
<dbReference type="SUPFAM" id="SSF103473">
    <property type="entry name" value="MFS general substrate transporter"/>
    <property type="match status" value="1"/>
</dbReference>
<dbReference type="eggNOG" id="KOG2533">
    <property type="taxonomic scope" value="Eukaryota"/>
</dbReference>
<evidence type="ECO:0000313" key="8">
    <source>
        <dbReference type="EMBL" id="CCG24984.1"/>
    </source>
</evidence>
<name>H8XA07_CANO9</name>
<sequence>MGHHRSNNNSSSSDTSLSLVNNNHSKNLDKLTVTQVASDTSIESSGESDQFKENPFLDPQVEEYYRDLYTKSGYESYSAFDPTFEWTEEEEKKVIWKLNWRVVFTACLLFVSLQVDRGNLTQAVSDNLLDDLGLNTNDYNTGNTIFLVSFLAAEVPSQMISKALGPDIFIPFQICAWSIVAMSQAAMKGKAGFYVTRCLIGVLEGGFIADLVLWLSYFFTSKELPIRLSWFWTTLSLVQIATSLMAFGILRLNTWGWHGWQFLFLIEGGFTLAIGIASWFLMVPSAVQTKRWWNPKGWFTDREEKIVVNRILRDDPTKGSMNNRQAIGPRNLFHCLIDYDMWPLYIVGIVAYIGSGTLGTYFTLTNRQLGFSVFDTNLLTIPSTVIHIIFLLSISWFSERVGERSLVCLIAPLYATPLIGVIRFWSGSGKDIWATWVLNTLYLGQPYIHAIVVAWVSRNSNSVRNRSICSALYNMFVQLGGIISNNIYREDDRPMYKRGNMQLFVISLILIPVLLLVKAYYIWRNKSRDKIWNSMTEEEKRIYRETTKDEANKRLDFRFEH</sequence>
<evidence type="ECO:0000256" key="2">
    <source>
        <dbReference type="ARBA" id="ARBA00022448"/>
    </source>
</evidence>
<evidence type="ECO:0000256" key="7">
    <source>
        <dbReference type="SAM" id="Phobius"/>
    </source>
</evidence>
<accession>H8XA07</accession>
<dbReference type="RefSeq" id="XP_003871109.1">
    <property type="nucleotide sequence ID" value="XM_003871060.1"/>
</dbReference>
<feature type="transmembrane region" description="Helical" evidence="7">
    <location>
        <begin position="230"/>
        <end position="250"/>
    </location>
</feature>
<dbReference type="FunFam" id="1.20.1250.20:FF:000106">
    <property type="entry name" value="MFS transporter, putative"/>
    <property type="match status" value="1"/>
</dbReference>
<dbReference type="FunFam" id="1.20.1250.20:FF:000247">
    <property type="entry name" value="MFS general substrate transporter"/>
    <property type="match status" value="1"/>
</dbReference>
<dbReference type="HOGENOM" id="CLU_001265_2_2_1"/>
<feature type="transmembrane region" description="Helical" evidence="7">
    <location>
        <begin position="342"/>
        <end position="364"/>
    </location>
</feature>
<keyword evidence="4 7" id="KW-1133">Transmembrane helix</keyword>
<dbReference type="PANTHER" id="PTHR43791">
    <property type="entry name" value="PERMEASE-RELATED"/>
    <property type="match status" value="1"/>
</dbReference>
<feature type="transmembrane region" description="Helical" evidence="7">
    <location>
        <begin position="406"/>
        <end position="426"/>
    </location>
</feature>
<reference evidence="8 9" key="1">
    <citation type="journal article" date="2012" name="PLoS ONE">
        <title>Sequence and analysis of the genome of the pathogenic yeast Candida orthopsilosis.</title>
        <authorList>
            <person name="Riccombeni A."/>
            <person name="Vidanes G."/>
            <person name="Proux-Wera E."/>
            <person name="Wolfe K.H."/>
            <person name="Butler G."/>
        </authorList>
    </citation>
    <scope>NUCLEOTIDE SEQUENCE [LARGE SCALE GENOMIC DNA]</scope>
    <source>
        <strain evidence="8 9">Co 90-125</strain>
    </source>
</reference>
<dbReference type="Proteomes" id="UP000005018">
    <property type="component" value="Chromosome 7"/>
</dbReference>